<proteinExistence type="predicted"/>
<evidence type="ECO:0000256" key="1">
    <source>
        <dbReference type="ARBA" id="ARBA00023015"/>
    </source>
</evidence>
<reference evidence="5" key="1">
    <citation type="journal article" date="2019" name="Int. J. Syst. Evol. Microbiol.">
        <title>The Global Catalogue of Microorganisms (GCM) 10K type strain sequencing project: providing services to taxonomists for standard genome sequencing and annotation.</title>
        <authorList>
            <consortium name="The Broad Institute Genomics Platform"/>
            <consortium name="The Broad Institute Genome Sequencing Center for Infectious Disease"/>
            <person name="Wu L."/>
            <person name="Ma J."/>
        </authorList>
    </citation>
    <scope>NUCLEOTIDE SEQUENCE [LARGE SCALE GENOMIC DNA]</scope>
    <source>
        <strain evidence="5">JCM 17458</strain>
    </source>
</reference>
<evidence type="ECO:0000256" key="2">
    <source>
        <dbReference type="ARBA" id="ARBA00023163"/>
    </source>
</evidence>
<dbReference type="InterPro" id="IPR005561">
    <property type="entry name" value="ANTAR"/>
</dbReference>
<protein>
    <submittedName>
        <fullName evidence="4">GAF and ANTAR domain-containing protein</fullName>
    </submittedName>
</protein>
<dbReference type="Pfam" id="PF13185">
    <property type="entry name" value="GAF_2"/>
    <property type="match status" value="1"/>
</dbReference>
<keyword evidence="5" id="KW-1185">Reference proteome</keyword>
<dbReference type="Gene3D" id="3.30.450.40">
    <property type="match status" value="1"/>
</dbReference>
<dbReference type="SUPFAM" id="SSF55781">
    <property type="entry name" value="GAF domain-like"/>
    <property type="match status" value="1"/>
</dbReference>
<accession>A0ABP8EFM7</accession>
<dbReference type="Pfam" id="PF03861">
    <property type="entry name" value="ANTAR"/>
    <property type="match status" value="1"/>
</dbReference>
<dbReference type="RefSeq" id="WP_236865126.1">
    <property type="nucleotide sequence ID" value="NZ_BAABAZ010000003.1"/>
</dbReference>
<dbReference type="InterPro" id="IPR029016">
    <property type="entry name" value="GAF-like_dom_sf"/>
</dbReference>
<evidence type="ECO:0000313" key="4">
    <source>
        <dbReference type="EMBL" id="GAA4282665.1"/>
    </source>
</evidence>
<dbReference type="InterPro" id="IPR003018">
    <property type="entry name" value="GAF"/>
</dbReference>
<feature type="domain" description="ANTAR" evidence="3">
    <location>
        <begin position="175"/>
        <end position="229"/>
    </location>
</feature>
<evidence type="ECO:0000259" key="3">
    <source>
        <dbReference type="SMART" id="SM01012"/>
    </source>
</evidence>
<dbReference type="SMART" id="SM01012">
    <property type="entry name" value="ANTAR"/>
    <property type="match status" value="1"/>
</dbReference>
<keyword evidence="1" id="KW-0805">Transcription regulation</keyword>
<keyword evidence="2" id="KW-0804">Transcription</keyword>
<dbReference type="PIRSF" id="PIRSF036625">
    <property type="entry name" value="GAF_ANTAR"/>
    <property type="match status" value="1"/>
</dbReference>
<gene>
    <name evidence="4" type="ORF">GCM10022261_01960</name>
</gene>
<dbReference type="Gene3D" id="1.10.10.10">
    <property type="entry name" value="Winged helix-like DNA-binding domain superfamily/Winged helix DNA-binding domain"/>
    <property type="match status" value="1"/>
</dbReference>
<dbReference type="InterPro" id="IPR012074">
    <property type="entry name" value="GAF_ANTAR"/>
</dbReference>
<evidence type="ECO:0000313" key="5">
    <source>
        <dbReference type="Proteomes" id="UP001501586"/>
    </source>
</evidence>
<dbReference type="InterPro" id="IPR036388">
    <property type="entry name" value="WH-like_DNA-bd_sf"/>
</dbReference>
<dbReference type="Proteomes" id="UP001501586">
    <property type="component" value="Unassembled WGS sequence"/>
</dbReference>
<sequence length="242" mass="25549">MAPDFELNALAEATGRVRGELLTSETAESAVQLLAEVAAELVPQAAGAGVTLIRDGRPTSTGSTNSTVRMVDAIQYETGQGPCLTSWAASSVVNVVDARTETRWPLWAAAAVEVPVLSCVSVPLVNGRDTIGAMKVYAVEPNAFAGETTRLLNRLAAAASALLAHIQTSETPLRINHQLAEVLRIRDLTNMAKGVLITRGMSAAEAQSWLLEASRRQRRPVAEVARDLVGALKPEEGADEGA</sequence>
<organism evidence="4 5">
    <name type="scientific">Brevibacterium daeguense</name>
    <dbReference type="NCBI Taxonomy" id="909936"/>
    <lineage>
        <taxon>Bacteria</taxon>
        <taxon>Bacillati</taxon>
        <taxon>Actinomycetota</taxon>
        <taxon>Actinomycetes</taxon>
        <taxon>Micrococcales</taxon>
        <taxon>Brevibacteriaceae</taxon>
        <taxon>Brevibacterium</taxon>
    </lineage>
</organism>
<comment type="caution">
    <text evidence="4">The sequence shown here is derived from an EMBL/GenBank/DDBJ whole genome shotgun (WGS) entry which is preliminary data.</text>
</comment>
<dbReference type="EMBL" id="BAABAZ010000003">
    <property type="protein sequence ID" value="GAA4282665.1"/>
    <property type="molecule type" value="Genomic_DNA"/>
</dbReference>
<name>A0ABP8EFM7_9MICO</name>